<comment type="caution">
    <text evidence="1">The sequence shown here is derived from an EMBL/GenBank/DDBJ whole genome shotgun (WGS) entry which is preliminary data.</text>
</comment>
<accession>A0A8X6WWS1</accession>
<dbReference type="EMBL" id="BMAV01013162">
    <property type="protein sequence ID" value="GFY60455.1"/>
    <property type="molecule type" value="Genomic_DNA"/>
</dbReference>
<protein>
    <submittedName>
        <fullName evidence="1">Uncharacterized protein</fullName>
    </submittedName>
</protein>
<evidence type="ECO:0000313" key="2">
    <source>
        <dbReference type="EMBL" id="GFY60455.1"/>
    </source>
</evidence>
<keyword evidence="3" id="KW-1185">Reference proteome</keyword>
<dbReference type="Proteomes" id="UP000886998">
    <property type="component" value="Unassembled WGS sequence"/>
</dbReference>
<proteinExistence type="predicted"/>
<sequence>KLERIAAFYSYQLKGKKIAEEAK</sequence>
<reference evidence="1" key="1">
    <citation type="submission" date="2020-08" db="EMBL/GenBank/DDBJ databases">
        <title>Multicomponent nature underlies the extraordinary mechanical properties of spider dragline silk.</title>
        <authorList>
            <person name="Kono N."/>
            <person name="Nakamura H."/>
            <person name="Mori M."/>
            <person name="Yoshida Y."/>
            <person name="Ohtoshi R."/>
            <person name="Malay A.D."/>
            <person name="Moran D.A.P."/>
            <person name="Tomita M."/>
            <person name="Numata K."/>
            <person name="Arakawa K."/>
        </authorList>
    </citation>
    <scope>NUCLEOTIDE SEQUENCE</scope>
</reference>
<feature type="non-terminal residue" evidence="1">
    <location>
        <position position="23"/>
    </location>
</feature>
<evidence type="ECO:0000313" key="1">
    <source>
        <dbReference type="EMBL" id="GFY42728.1"/>
    </source>
</evidence>
<dbReference type="AlphaFoldDB" id="A0A8X6WWS1"/>
<gene>
    <name evidence="2" type="ORF">TNIN_4011</name>
    <name evidence="1" type="ORF">TNIN_448381</name>
</gene>
<name>A0A8X6WWS1_9ARAC</name>
<evidence type="ECO:0000313" key="3">
    <source>
        <dbReference type="Proteomes" id="UP000886998"/>
    </source>
</evidence>
<organism evidence="1 3">
    <name type="scientific">Trichonephila inaurata madagascariensis</name>
    <dbReference type="NCBI Taxonomy" id="2747483"/>
    <lineage>
        <taxon>Eukaryota</taxon>
        <taxon>Metazoa</taxon>
        <taxon>Ecdysozoa</taxon>
        <taxon>Arthropoda</taxon>
        <taxon>Chelicerata</taxon>
        <taxon>Arachnida</taxon>
        <taxon>Araneae</taxon>
        <taxon>Araneomorphae</taxon>
        <taxon>Entelegynae</taxon>
        <taxon>Araneoidea</taxon>
        <taxon>Nephilidae</taxon>
        <taxon>Trichonephila</taxon>
        <taxon>Trichonephila inaurata</taxon>
    </lineage>
</organism>
<dbReference type="EMBL" id="BMAV01003281">
    <property type="protein sequence ID" value="GFY42728.1"/>
    <property type="molecule type" value="Genomic_DNA"/>
</dbReference>